<proteinExistence type="predicted"/>
<reference evidence="2" key="1">
    <citation type="submission" date="2016-09" db="EMBL/GenBank/DDBJ databases">
        <authorList>
            <person name="Gulvik C.A."/>
        </authorList>
    </citation>
    <scope>NUCLEOTIDE SEQUENCE [LARGE SCALE GENOMIC DNA]</scope>
    <source>
        <strain evidence="2">DSM 23328</strain>
    </source>
</reference>
<protein>
    <submittedName>
        <fullName evidence="1">Uncharacterized protein</fullName>
    </submittedName>
</protein>
<accession>A0A1E5GC83</accession>
<evidence type="ECO:0000313" key="1">
    <source>
        <dbReference type="EMBL" id="OEG10346.1"/>
    </source>
</evidence>
<keyword evidence="2" id="KW-1185">Reference proteome</keyword>
<organism evidence="1 2">
    <name type="scientific">Enterococcus ureasiticus</name>
    <dbReference type="NCBI Taxonomy" id="903984"/>
    <lineage>
        <taxon>Bacteria</taxon>
        <taxon>Bacillati</taxon>
        <taxon>Bacillota</taxon>
        <taxon>Bacilli</taxon>
        <taxon>Lactobacillales</taxon>
        <taxon>Enterococcaceae</taxon>
        <taxon>Enterococcus</taxon>
    </lineage>
</organism>
<dbReference type="STRING" id="903984.BCR21_13435"/>
<dbReference type="RefSeq" id="WP_069647035.1">
    <property type="nucleotide sequence ID" value="NZ_MIJZ01000015.1"/>
</dbReference>
<dbReference type="Proteomes" id="UP000094068">
    <property type="component" value="Unassembled WGS sequence"/>
</dbReference>
<gene>
    <name evidence="1" type="ORF">BCR21_13435</name>
</gene>
<sequence length="298" mass="35734">MKIDDNCIYKCFSSYFLSNGIDIPPNELFFLYGGEKPEIIIKNNEFISEASISNCHFDYTYFKEVTNLYFKHEKLNYSRYLQLFEHSVNHEEFLFLIECYLLELNTDTFRKKYGKHWISVKNKSSDLLTIYDSKFEGVETKENLFKTNLESDRIDYFSLRNQNLFKYSKAILYKSITSSLENYLELSKKFYEDLYSHIFTTLSIEDKCIRNIQAVSLVRSLRSPNSLLFSKFIQSTYFTDIPDFRKNYLYWEKIIVYLLKLFKGSIDVKSFSNIWNSHTENEFNLYEQSYKKYEKLSG</sequence>
<comment type="caution">
    <text evidence="1">The sequence shown here is derived from an EMBL/GenBank/DDBJ whole genome shotgun (WGS) entry which is preliminary data.</text>
</comment>
<name>A0A1E5GC83_9ENTE</name>
<dbReference type="EMBL" id="MIJZ01000015">
    <property type="protein sequence ID" value="OEG10346.1"/>
    <property type="molecule type" value="Genomic_DNA"/>
</dbReference>
<evidence type="ECO:0000313" key="2">
    <source>
        <dbReference type="Proteomes" id="UP000094068"/>
    </source>
</evidence>
<dbReference type="AlphaFoldDB" id="A0A1E5GC83"/>